<dbReference type="Proteomes" id="UP001498398">
    <property type="component" value="Unassembled WGS sequence"/>
</dbReference>
<sequence length="421" mass="48368">MLVSPMADILEQIYSGVNAEHLLYESRNLSDWRVVPARVRNVYIARICRALCLSGYNLNVKGIREEILKTLVSLYREERSFSSHYSRYVQAADWDSLSTAVRRSIAANEMDEMVQILHQSRVSGRIHPIVGVRQIIYNKIEDLPVILGDDVVRSQHTLNASQSKLNPSAAIFVPKFNARGQQDVAAAEESESADDEQVEDVAVQILPSAPLPASEEFKISEPTEEEHQAASLIQSTYRTYSSLKAKRQSKSQHAEIRDNFWQQCMDRLDCVPKGEYRTMLLGPLPHVWAVLEFMNARTLDRKHETKKQMNRDLKDLLKREEWDRLDKELTAISGAFKKIKTLQTSLNVQSNVHSSQDLHRLRQLISDVRRCIEEDLPFQLPSEMKHEFDISHKYIVEEHAKKAVGRKPIRPKLNTSDILEM</sequence>
<evidence type="ECO:0000313" key="2">
    <source>
        <dbReference type="Proteomes" id="UP001498398"/>
    </source>
</evidence>
<organism evidence="1 2">
    <name type="scientific">Marasmiellus scandens</name>
    <dbReference type="NCBI Taxonomy" id="2682957"/>
    <lineage>
        <taxon>Eukaryota</taxon>
        <taxon>Fungi</taxon>
        <taxon>Dikarya</taxon>
        <taxon>Basidiomycota</taxon>
        <taxon>Agaricomycotina</taxon>
        <taxon>Agaricomycetes</taxon>
        <taxon>Agaricomycetidae</taxon>
        <taxon>Agaricales</taxon>
        <taxon>Marasmiineae</taxon>
        <taxon>Omphalotaceae</taxon>
        <taxon>Marasmiellus</taxon>
    </lineage>
</organism>
<gene>
    <name evidence="1" type="ORF">VKT23_006558</name>
</gene>
<reference evidence="1 2" key="1">
    <citation type="submission" date="2024-01" db="EMBL/GenBank/DDBJ databases">
        <title>A draft genome for the cacao thread blight pathogen Marasmiellus scandens.</title>
        <authorList>
            <person name="Baruah I.K."/>
            <person name="Leung J."/>
            <person name="Bukari Y."/>
            <person name="Amoako-Attah I."/>
            <person name="Meinhardt L.W."/>
            <person name="Bailey B.A."/>
            <person name="Cohen S.P."/>
        </authorList>
    </citation>
    <scope>NUCLEOTIDE SEQUENCE [LARGE SCALE GENOMIC DNA]</scope>
    <source>
        <strain evidence="1 2">GH-19</strain>
    </source>
</reference>
<dbReference type="EMBL" id="JBANRG010000008">
    <property type="protein sequence ID" value="KAK7464392.1"/>
    <property type="molecule type" value="Genomic_DNA"/>
</dbReference>
<proteinExistence type="predicted"/>
<keyword evidence="2" id="KW-1185">Reference proteome</keyword>
<accession>A0ABR1JPH6</accession>
<comment type="caution">
    <text evidence="1">The sequence shown here is derived from an EMBL/GenBank/DDBJ whole genome shotgun (WGS) entry which is preliminary data.</text>
</comment>
<name>A0ABR1JPH6_9AGAR</name>
<protein>
    <submittedName>
        <fullName evidence="1">Uncharacterized protein</fullName>
    </submittedName>
</protein>
<evidence type="ECO:0000313" key="1">
    <source>
        <dbReference type="EMBL" id="KAK7464392.1"/>
    </source>
</evidence>